<accession>J9CBI8</accession>
<reference evidence="1" key="1">
    <citation type="journal article" date="2012" name="PLoS ONE">
        <title>Gene sets for utilization of primary and secondary nutrition supplies in the distal gut of endangered iberian lynx.</title>
        <authorList>
            <person name="Alcaide M."/>
            <person name="Messina E."/>
            <person name="Richter M."/>
            <person name="Bargiela R."/>
            <person name="Peplies J."/>
            <person name="Huws S.A."/>
            <person name="Newbold C.J."/>
            <person name="Golyshin P.N."/>
            <person name="Simon M.A."/>
            <person name="Lopez G."/>
            <person name="Yakimov M.M."/>
            <person name="Ferrer M."/>
        </authorList>
    </citation>
    <scope>NUCLEOTIDE SEQUENCE</scope>
</reference>
<dbReference type="EMBL" id="AMCI01004831">
    <property type="protein sequence ID" value="EJW97315.1"/>
    <property type="molecule type" value="Genomic_DNA"/>
</dbReference>
<gene>
    <name evidence="1" type="ORF">EVA_14579</name>
</gene>
<organism evidence="1">
    <name type="scientific">gut metagenome</name>
    <dbReference type="NCBI Taxonomy" id="749906"/>
    <lineage>
        <taxon>unclassified sequences</taxon>
        <taxon>metagenomes</taxon>
        <taxon>organismal metagenomes</taxon>
    </lineage>
</organism>
<name>J9CBI8_9ZZZZ</name>
<proteinExistence type="predicted"/>
<protein>
    <submittedName>
        <fullName evidence="1">Uncharacterized protein</fullName>
    </submittedName>
</protein>
<dbReference type="AlphaFoldDB" id="J9CBI8"/>
<comment type="caution">
    <text evidence="1">The sequence shown here is derived from an EMBL/GenBank/DDBJ whole genome shotgun (WGS) entry which is preliminary data.</text>
</comment>
<sequence>MCSANIVVPTGTGNCWMQVCLQLKWTRYWTDLRTSVL</sequence>
<evidence type="ECO:0000313" key="1">
    <source>
        <dbReference type="EMBL" id="EJW97315.1"/>
    </source>
</evidence>